<evidence type="ECO:0000313" key="2">
    <source>
        <dbReference type="EMBL" id="EOT63657.1"/>
    </source>
</evidence>
<proteinExistence type="predicted"/>
<evidence type="ECO:0000313" key="1">
    <source>
        <dbReference type="EMBL" id="EOH76642.1"/>
    </source>
</evidence>
<protein>
    <submittedName>
        <fullName evidence="1">Uncharacterized protein</fullName>
    </submittedName>
</protein>
<name>R2NX95_9ENTE</name>
<reference evidence="1 3" key="1">
    <citation type="submission" date="2013-02" db="EMBL/GenBank/DDBJ databases">
        <title>The Genome Sequence of Enterococcus malodoratus ATCC_43197.</title>
        <authorList>
            <consortium name="The Broad Institute Genome Sequencing Platform"/>
            <consortium name="The Broad Institute Genome Sequencing Center for Infectious Disease"/>
            <person name="Earl A.M."/>
            <person name="Gilmore M.S."/>
            <person name="Lebreton F."/>
            <person name="Walker B."/>
            <person name="Young S.K."/>
            <person name="Zeng Q."/>
            <person name="Gargeya S."/>
            <person name="Fitzgerald M."/>
            <person name="Haas B."/>
            <person name="Abouelleil A."/>
            <person name="Alvarado L."/>
            <person name="Arachchi H.M."/>
            <person name="Berlin A.M."/>
            <person name="Chapman S.B."/>
            <person name="Dewar J."/>
            <person name="Goldberg J."/>
            <person name="Griggs A."/>
            <person name="Gujja S."/>
            <person name="Hansen M."/>
            <person name="Howarth C."/>
            <person name="Imamovic A."/>
            <person name="Larimer J."/>
            <person name="McCowan C."/>
            <person name="Murphy C."/>
            <person name="Neiman D."/>
            <person name="Pearson M."/>
            <person name="Priest M."/>
            <person name="Roberts A."/>
            <person name="Saif S."/>
            <person name="Shea T."/>
            <person name="Sisk P."/>
            <person name="Sykes S."/>
            <person name="Wortman J."/>
            <person name="Nusbaum C."/>
            <person name="Birren B."/>
        </authorList>
    </citation>
    <scope>NUCLEOTIDE SEQUENCE [LARGE SCALE GENOMIC DNA]</scope>
    <source>
        <strain evidence="1 3">ATCC 43197</strain>
    </source>
</reference>
<organism evidence="1 3">
    <name type="scientific">Enterococcus malodoratus ATCC 43197</name>
    <dbReference type="NCBI Taxonomy" id="1158601"/>
    <lineage>
        <taxon>Bacteria</taxon>
        <taxon>Bacillati</taxon>
        <taxon>Bacillota</taxon>
        <taxon>Bacilli</taxon>
        <taxon>Lactobacillales</taxon>
        <taxon>Enterococcaceae</taxon>
        <taxon>Enterococcus</taxon>
    </lineage>
</organism>
<sequence length="135" mass="15204">MKFIIVGLLIILVIAIIVLAITFTREGAVIKSGAISNGMSYVKNDMWSTHASKINGYCRVDKKFTSTDLANFRVNSSNIGGEIFLILIQGDIEKKIEISKEFNNKIDMNAFEAGRIRLRLEFEQAKDLKVFITWA</sequence>
<evidence type="ECO:0000313" key="4">
    <source>
        <dbReference type="Proteomes" id="UP000014148"/>
    </source>
</evidence>
<dbReference type="RefSeq" id="WP_010741134.1">
    <property type="nucleotide sequence ID" value="NZ_KB946250.1"/>
</dbReference>
<dbReference type="AlphaFoldDB" id="R2NX95"/>
<dbReference type="Proteomes" id="UP000013783">
    <property type="component" value="Unassembled WGS sequence"/>
</dbReference>
<dbReference type="EMBL" id="AJAK01000017">
    <property type="protein sequence ID" value="EOH76642.1"/>
    <property type="molecule type" value="Genomic_DNA"/>
</dbReference>
<dbReference type="Proteomes" id="UP000014148">
    <property type="component" value="Unassembled WGS sequence"/>
</dbReference>
<evidence type="ECO:0000313" key="3">
    <source>
        <dbReference type="Proteomes" id="UP000013783"/>
    </source>
</evidence>
<dbReference type="GeneID" id="79786696"/>
<accession>R2NX95</accession>
<keyword evidence="4" id="KW-1185">Reference proteome</keyword>
<dbReference type="STRING" id="71451.RV07_GL002019"/>
<dbReference type="EMBL" id="ASWA01000005">
    <property type="protein sequence ID" value="EOT63657.1"/>
    <property type="molecule type" value="Genomic_DNA"/>
</dbReference>
<gene>
    <name evidence="2" type="ORF">I585_04487</name>
    <name evidence="1" type="ORF">UAI_02317</name>
</gene>
<reference evidence="2 4" key="2">
    <citation type="submission" date="2013-03" db="EMBL/GenBank/DDBJ databases">
        <title>The Genome Sequence of Enterococcus malodoratus ATCC_43197 (PacBio/Illumina hybrid assembly).</title>
        <authorList>
            <consortium name="The Broad Institute Genomics Platform"/>
            <consortium name="The Broad Institute Genome Sequencing Center for Infectious Disease"/>
            <person name="Earl A."/>
            <person name="Russ C."/>
            <person name="Gilmore M."/>
            <person name="Surin D."/>
            <person name="Walker B."/>
            <person name="Young S."/>
            <person name="Zeng Q."/>
            <person name="Gargeya S."/>
            <person name="Fitzgerald M."/>
            <person name="Haas B."/>
            <person name="Abouelleil A."/>
            <person name="Allen A.W."/>
            <person name="Alvarado L."/>
            <person name="Arachchi H.M."/>
            <person name="Berlin A.M."/>
            <person name="Chapman S.B."/>
            <person name="Gainer-Dewar J."/>
            <person name="Goldberg J."/>
            <person name="Griggs A."/>
            <person name="Gujja S."/>
            <person name="Hansen M."/>
            <person name="Howarth C."/>
            <person name="Imamovic A."/>
            <person name="Ireland A."/>
            <person name="Larimer J."/>
            <person name="McCowan C."/>
            <person name="Murphy C."/>
            <person name="Pearson M."/>
            <person name="Poon T.W."/>
            <person name="Priest M."/>
            <person name="Roberts A."/>
            <person name="Saif S."/>
            <person name="Shea T."/>
            <person name="Sisk P."/>
            <person name="Sykes S."/>
            <person name="Wortman J."/>
            <person name="Nusbaum C."/>
            <person name="Birren B."/>
        </authorList>
    </citation>
    <scope>NUCLEOTIDE SEQUENCE [LARGE SCALE GENOMIC DNA]</scope>
    <source>
        <strain evidence="2 4">ATCC 43197</strain>
    </source>
</reference>
<comment type="caution">
    <text evidence="1">The sequence shown here is derived from an EMBL/GenBank/DDBJ whole genome shotgun (WGS) entry which is preliminary data.</text>
</comment>
<dbReference type="PATRIC" id="fig|1158601.3.peg.2277"/>